<evidence type="ECO:0008006" key="3">
    <source>
        <dbReference type="Google" id="ProtNLM"/>
    </source>
</evidence>
<evidence type="ECO:0000313" key="1">
    <source>
        <dbReference type="EMBL" id="QBO36091.1"/>
    </source>
</evidence>
<sequence length="83" mass="9362">MNREIPEHTIAFINPPAAIINGDIVALAFPERSHALLRGYHENATWLFEPSSYNVLNTNLAYSNLDHQQILFLGKVIGFTQIL</sequence>
<dbReference type="KEGG" id="wei:EQG49_06290"/>
<dbReference type="EMBL" id="CP037940">
    <property type="protein sequence ID" value="QBO36091.1"/>
    <property type="molecule type" value="Genomic_DNA"/>
</dbReference>
<protein>
    <recommendedName>
        <fullName evidence="3">Peptidase S24/S26A/S26B/S26C domain-containing protein</fullName>
    </recommendedName>
</protein>
<evidence type="ECO:0000313" key="2">
    <source>
        <dbReference type="Proteomes" id="UP000292886"/>
    </source>
</evidence>
<dbReference type="Proteomes" id="UP000292886">
    <property type="component" value="Chromosome"/>
</dbReference>
<proteinExistence type="predicted"/>
<organism evidence="1 2">
    <name type="scientific">Periweissella cryptocerci</name>
    <dbReference type="NCBI Taxonomy" id="2506420"/>
    <lineage>
        <taxon>Bacteria</taxon>
        <taxon>Bacillati</taxon>
        <taxon>Bacillota</taxon>
        <taxon>Bacilli</taxon>
        <taxon>Lactobacillales</taxon>
        <taxon>Lactobacillaceae</taxon>
        <taxon>Periweissella</taxon>
    </lineage>
</organism>
<accession>A0A4P6YTR7</accession>
<name>A0A4P6YTR7_9LACO</name>
<keyword evidence="2" id="KW-1185">Reference proteome</keyword>
<dbReference type="AlphaFoldDB" id="A0A4P6YTR7"/>
<reference evidence="2" key="1">
    <citation type="submission" date="2019-03" db="EMBL/GenBank/DDBJ databases">
        <title>Weissella sp. 26KH-42 Genome sequencing.</title>
        <authorList>
            <person name="Heo J."/>
            <person name="Kim S.-J."/>
            <person name="Kim J.-S."/>
            <person name="Hong S.-B."/>
            <person name="Kwon S.-W."/>
        </authorList>
    </citation>
    <scope>NUCLEOTIDE SEQUENCE [LARGE SCALE GENOMIC DNA]</scope>
    <source>
        <strain evidence="2">26KH-42</strain>
    </source>
</reference>
<gene>
    <name evidence="1" type="ORF">EQG49_06290</name>
</gene>